<dbReference type="RefSeq" id="WP_061523214.1">
    <property type="nucleotide sequence ID" value="NZ_JARLZY010000008.1"/>
</dbReference>
<protein>
    <submittedName>
        <fullName evidence="1">Uncharacterized protein</fullName>
    </submittedName>
</protein>
<gene>
    <name evidence="1" type="ORF">AXI58_04710</name>
</gene>
<name>A0A150F2S9_9BACI</name>
<sequence>MNLGQPIKKKALHHTLLEKGVSESHLTEMKRTINFNKDLFLFYYEEKEELGIFKHVPLSKIKSLGYRGSSGLSWFGHACCKGYNIDIRRSQKAFHFLEKQGLKEFQSFYNKSPVRLIYFDEDDFYAVNGDGTHRTIWAKITGAPTILAEITIAKKNPLAYEKFKNDFLAAFIFKAFLHIVMKFTPQLVESILLSGICKITDSEKIRWQKNNFIRKGFDLYCMDKTLKDSK</sequence>
<dbReference type="AlphaFoldDB" id="A0A150F2S9"/>
<dbReference type="STRING" id="1793963.AXI58_04710"/>
<organism evidence="1 2">
    <name type="scientific">Bacillus nakamurai</name>
    <dbReference type="NCBI Taxonomy" id="1793963"/>
    <lineage>
        <taxon>Bacteria</taxon>
        <taxon>Bacillati</taxon>
        <taxon>Bacillota</taxon>
        <taxon>Bacilli</taxon>
        <taxon>Bacillales</taxon>
        <taxon>Bacillaceae</taxon>
        <taxon>Bacillus</taxon>
    </lineage>
</organism>
<dbReference type="OrthoDB" id="2968647at2"/>
<dbReference type="Proteomes" id="UP000075430">
    <property type="component" value="Unassembled WGS sequence"/>
</dbReference>
<proteinExistence type="predicted"/>
<comment type="caution">
    <text evidence="1">The sequence shown here is derived from an EMBL/GenBank/DDBJ whole genome shotgun (WGS) entry which is preliminary data.</text>
</comment>
<reference evidence="2" key="1">
    <citation type="submission" date="2016-02" db="EMBL/GenBank/DDBJ databases">
        <authorList>
            <person name="Dunlap C."/>
        </authorList>
    </citation>
    <scope>NUCLEOTIDE SEQUENCE [LARGE SCALE GENOMIC DNA]</scope>
    <source>
        <strain evidence="2">NRRL B-41092</strain>
    </source>
</reference>
<accession>A0A150F2S9</accession>
<dbReference type="EMBL" id="LSBA01000038">
    <property type="protein sequence ID" value="KXZ13440.1"/>
    <property type="molecule type" value="Genomic_DNA"/>
</dbReference>
<evidence type="ECO:0000313" key="1">
    <source>
        <dbReference type="EMBL" id="KXZ13440.1"/>
    </source>
</evidence>
<evidence type="ECO:0000313" key="2">
    <source>
        <dbReference type="Proteomes" id="UP000075430"/>
    </source>
</evidence>
<keyword evidence="2" id="KW-1185">Reference proteome</keyword>